<dbReference type="InterPro" id="IPR000182">
    <property type="entry name" value="GNAT_dom"/>
</dbReference>
<dbReference type="EMBL" id="SRLA01000002">
    <property type="protein sequence ID" value="TGE08460.1"/>
    <property type="molecule type" value="Genomic_DNA"/>
</dbReference>
<organism evidence="2 3">
    <name type="scientific">Hymenobacter fodinae</name>
    <dbReference type="NCBI Taxonomy" id="2510796"/>
    <lineage>
        <taxon>Bacteria</taxon>
        <taxon>Pseudomonadati</taxon>
        <taxon>Bacteroidota</taxon>
        <taxon>Cytophagia</taxon>
        <taxon>Cytophagales</taxon>
        <taxon>Hymenobacteraceae</taxon>
        <taxon>Hymenobacter</taxon>
    </lineage>
</organism>
<comment type="caution">
    <text evidence="2">The sequence shown here is derived from an EMBL/GenBank/DDBJ whole genome shotgun (WGS) entry which is preliminary data.</text>
</comment>
<dbReference type="PANTHER" id="PTHR43415:SF5">
    <property type="entry name" value="ACETYLTRANSFERASE"/>
    <property type="match status" value="1"/>
</dbReference>
<keyword evidence="3" id="KW-1185">Reference proteome</keyword>
<dbReference type="OrthoDB" id="9811523at2"/>
<dbReference type="RefSeq" id="WP_135434371.1">
    <property type="nucleotide sequence ID" value="NZ_SRLA01000002.1"/>
</dbReference>
<dbReference type="Proteomes" id="UP000298337">
    <property type="component" value="Unassembled WGS sequence"/>
</dbReference>
<sequence length="179" mass="20508">MIQLEYFTPSDFDQLINWIDSPHLLMNWAGPMFNFPLDRDKLAWYVEDTNQLGQSDAFIFKAVDTHTGSTVGHISLGSISEKNRSARISRVFIAPEARGKGAARRMMTEVLRFGFEKLNLHRITLGVYDFNTAAISAYTRAGMQREGLLRDVVRYDSEFWSLVEMSMLQPEWQALHQAA</sequence>
<evidence type="ECO:0000313" key="3">
    <source>
        <dbReference type="Proteomes" id="UP000298337"/>
    </source>
</evidence>
<keyword evidence="2" id="KW-0808">Transferase</keyword>
<dbReference type="Gene3D" id="3.40.630.30">
    <property type="match status" value="1"/>
</dbReference>
<dbReference type="PROSITE" id="PS51186">
    <property type="entry name" value="GNAT"/>
    <property type="match status" value="1"/>
</dbReference>
<dbReference type="PANTHER" id="PTHR43415">
    <property type="entry name" value="SPERMIDINE N(1)-ACETYLTRANSFERASE"/>
    <property type="match status" value="1"/>
</dbReference>
<dbReference type="GO" id="GO:0016747">
    <property type="term" value="F:acyltransferase activity, transferring groups other than amino-acyl groups"/>
    <property type="evidence" value="ECO:0007669"/>
    <property type="project" value="InterPro"/>
</dbReference>
<name>A0A4Z0P8Z2_9BACT</name>
<evidence type="ECO:0000313" key="2">
    <source>
        <dbReference type="EMBL" id="TGE08460.1"/>
    </source>
</evidence>
<dbReference type="CDD" id="cd04301">
    <property type="entry name" value="NAT_SF"/>
    <property type="match status" value="1"/>
</dbReference>
<dbReference type="Pfam" id="PF13302">
    <property type="entry name" value="Acetyltransf_3"/>
    <property type="match status" value="1"/>
</dbReference>
<dbReference type="InterPro" id="IPR016181">
    <property type="entry name" value="Acyl_CoA_acyltransferase"/>
</dbReference>
<accession>A0A4Z0P8Z2</accession>
<protein>
    <submittedName>
        <fullName evidence="2">N-acetyltransferase</fullName>
    </submittedName>
</protein>
<dbReference type="SUPFAM" id="SSF55729">
    <property type="entry name" value="Acyl-CoA N-acyltransferases (Nat)"/>
    <property type="match status" value="1"/>
</dbReference>
<feature type="domain" description="N-acetyltransferase" evidence="1">
    <location>
        <begin position="2"/>
        <end position="170"/>
    </location>
</feature>
<proteinExistence type="predicted"/>
<dbReference type="AlphaFoldDB" id="A0A4Z0P8Z2"/>
<reference evidence="2 3" key="1">
    <citation type="submission" date="2019-04" db="EMBL/GenBank/DDBJ databases">
        <authorList>
            <person name="Feng G."/>
            <person name="Zhang J."/>
            <person name="Zhu H."/>
        </authorList>
    </citation>
    <scope>NUCLEOTIDE SEQUENCE [LARGE SCALE GENOMIC DNA]</scope>
    <source>
        <strain evidence="2 3">92R-1</strain>
    </source>
</reference>
<gene>
    <name evidence="2" type="ORF">EU556_12170</name>
</gene>
<evidence type="ECO:0000259" key="1">
    <source>
        <dbReference type="PROSITE" id="PS51186"/>
    </source>
</evidence>